<accession>A0ABW5UB60</accession>
<dbReference type="EC" id="3.2.2.n1" evidence="3"/>
<dbReference type="Pfam" id="PF03641">
    <property type="entry name" value="Lysine_decarbox"/>
    <property type="match status" value="1"/>
</dbReference>
<dbReference type="NCBIfam" id="TIGR00730">
    <property type="entry name" value="Rossman fold protein, TIGR00730 family"/>
    <property type="match status" value="1"/>
</dbReference>
<comment type="catalytic activity">
    <reaction evidence="1">
        <text>AMP + H2O = D-ribose 5-phosphate + adenine</text>
        <dbReference type="Rhea" id="RHEA:20129"/>
        <dbReference type="ChEBI" id="CHEBI:15377"/>
        <dbReference type="ChEBI" id="CHEBI:16708"/>
        <dbReference type="ChEBI" id="CHEBI:78346"/>
        <dbReference type="ChEBI" id="CHEBI:456215"/>
        <dbReference type="EC" id="3.2.2.4"/>
    </reaction>
</comment>
<dbReference type="SUPFAM" id="SSF102405">
    <property type="entry name" value="MCP/YpsA-like"/>
    <property type="match status" value="1"/>
</dbReference>
<comment type="caution">
    <text evidence="4">The sequence shown here is derived from an EMBL/GenBank/DDBJ whole genome shotgun (WGS) entry which is preliminary data.</text>
</comment>
<evidence type="ECO:0000256" key="1">
    <source>
        <dbReference type="ARBA" id="ARBA00000274"/>
    </source>
</evidence>
<evidence type="ECO:0000313" key="5">
    <source>
        <dbReference type="Proteomes" id="UP001597418"/>
    </source>
</evidence>
<dbReference type="InterPro" id="IPR005269">
    <property type="entry name" value="LOG"/>
</dbReference>
<evidence type="ECO:0000313" key="4">
    <source>
        <dbReference type="EMBL" id="MFD2743163.1"/>
    </source>
</evidence>
<keyword evidence="5" id="KW-1185">Reference proteome</keyword>
<reference evidence="5" key="1">
    <citation type="journal article" date="2019" name="Int. J. Syst. Evol. Microbiol.">
        <title>The Global Catalogue of Microorganisms (GCM) 10K type strain sequencing project: providing services to taxonomists for standard genome sequencing and annotation.</title>
        <authorList>
            <consortium name="The Broad Institute Genomics Platform"/>
            <consortium name="The Broad Institute Genome Sequencing Center for Infectious Disease"/>
            <person name="Wu L."/>
            <person name="Ma J."/>
        </authorList>
    </citation>
    <scope>NUCLEOTIDE SEQUENCE [LARGE SCALE GENOMIC DNA]</scope>
    <source>
        <strain evidence="5">KCTC 42247</strain>
    </source>
</reference>
<evidence type="ECO:0000256" key="3">
    <source>
        <dbReference type="RuleBase" id="RU363015"/>
    </source>
</evidence>
<dbReference type="PANTHER" id="PTHR31223:SF70">
    <property type="entry name" value="LOG FAMILY PROTEIN YJL055W"/>
    <property type="match status" value="1"/>
</dbReference>
<comment type="similarity">
    <text evidence="2 3">Belongs to the LOG family.</text>
</comment>
<proteinExistence type="inferred from homology"/>
<protein>
    <recommendedName>
        <fullName evidence="3">Cytokinin riboside 5'-monophosphate phosphoribohydrolase</fullName>
        <ecNumber evidence="3">3.2.2.n1</ecNumber>
    </recommendedName>
</protein>
<dbReference type="Proteomes" id="UP001597418">
    <property type="component" value="Unassembled WGS sequence"/>
</dbReference>
<dbReference type="InterPro" id="IPR031100">
    <property type="entry name" value="LOG_fam"/>
</dbReference>
<keyword evidence="3" id="KW-0203">Cytokinin biosynthesis</keyword>
<name>A0ABW5UB60_9SPHI</name>
<keyword evidence="3" id="KW-0378">Hydrolase</keyword>
<dbReference type="EMBL" id="JBHUMB010000006">
    <property type="protein sequence ID" value="MFD2743163.1"/>
    <property type="molecule type" value="Genomic_DNA"/>
</dbReference>
<organism evidence="4 5">
    <name type="scientific">Sphingobacterium populi</name>
    <dbReference type="NCBI Taxonomy" id="1812824"/>
    <lineage>
        <taxon>Bacteria</taxon>
        <taxon>Pseudomonadati</taxon>
        <taxon>Bacteroidota</taxon>
        <taxon>Sphingobacteriia</taxon>
        <taxon>Sphingobacteriales</taxon>
        <taxon>Sphingobacteriaceae</taxon>
        <taxon>Sphingobacterium</taxon>
    </lineage>
</organism>
<evidence type="ECO:0000256" key="2">
    <source>
        <dbReference type="ARBA" id="ARBA00006763"/>
    </source>
</evidence>
<sequence>MKITSVAVFCASSPGFDAVWAESARQVGAYLAKENITLVYGGGKVGLMGAVADAALAAKGKVIGVIPEFLDAKEISHHGVTELIVVETMYERKMKMSTLCDGVIALPGGFGTLEELFEMITWAQLGLHSKPVAILNVNGFYDHLITFIEQMVIAGLLKPENREMLLVSDNIADLLHKMQHYEAPNVPKWLEKDDI</sequence>
<dbReference type="RefSeq" id="WP_066756420.1">
    <property type="nucleotide sequence ID" value="NZ_JBHUMB010000006.1"/>
</dbReference>
<dbReference type="PANTHER" id="PTHR31223">
    <property type="entry name" value="LOG FAMILY PROTEIN YJL055W"/>
    <property type="match status" value="1"/>
</dbReference>
<dbReference type="Gene3D" id="3.40.50.450">
    <property type="match status" value="1"/>
</dbReference>
<gene>
    <name evidence="4" type="ORF">ACFSQ6_07115</name>
</gene>